<dbReference type="STRING" id="1121105.GCA_000421665_00174"/>
<dbReference type="Gene3D" id="3.40.30.10">
    <property type="entry name" value="Glutaredoxin"/>
    <property type="match status" value="1"/>
</dbReference>
<proteinExistence type="predicted"/>
<name>A0A3D4S3Z3_9ENTE</name>
<organism evidence="1 2">
    <name type="scientific">Bavariicoccus seileri</name>
    <dbReference type="NCBI Taxonomy" id="549685"/>
    <lineage>
        <taxon>Bacteria</taxon>
        <taxon>Bacillati</taxon>
        <taxon>Bacillota</taxon>
        <taxon>Bacilli</taxon>
        <taxon>Lactobacillales</taxon>
        <taxon>Enterococcaceae</taxon>
        <taxon>Bavariicoccus</taxon>
    </lineage>
</organism>
<evidence type="ECO:0000313" key="2">
    <source>
        <dbReference type="Proteomes" id="UP000262195"/>
    </source>
</evidence>
<accession>A0A3D4S3Z3</accession>
<dbReference type="Proteomes" id="UP000262195">
    <property type="component" value="Unassembled WGS sequence"/>
</dbReference>
<reference evidence="1 2" key="1">
    <citation type="journal article" date="2018" name="Nat. Biotechnol.">
        <title>A standardized bacterial taxonomy based on genome phylogeny substantially revises the tree of life.</title>
        <authorList>
            <person name="Parks D.H."/>
            <person name="Chuvochina M."/>
            <person name="Waite D.W."/>
            <person name="Rinke C."/>
            <person name="Skarshewski A."/>
            <person name="Chaumeil P.A."/>
            <person name="Hugenholtz P."/>
        </authorList>
    </citation>
    <scope>NUCLEOTIDE SEQUENCE [LARGE SCALE GENOMIC DNA]</scope>
    <source>
        <strain evidence="1">UBA11306</strain>
    </source>
</reference>
<protein>
    <submittedName>
        <fullName evidence="1">Uncharacterized protein</fullName>
    </submittedName>
</protein>
<gene>
    <name evidence="1" type="ORF">DIW15_02400</name>
</gene>
<dbReference type="EMBL" id="DQHO01000016">
    <property type="protein sequence ID" value="HCS93544.1"/>
    <property type="molecule type" value="Genomic_DNA"/>
</dbReference>
<dbReference type="AlphaFoldDB" id="A0A3D4S3Z3"/>
<sequence>MLPEFKEISKLPIYYVNIEKPYGDTLSIEDKQLILSFFSEKVGLQYTPTFIRVDHQIPVNGFIGSNTTLADLKSFNY</sequence>
<comment type="caution">
    <text evidence="1">The sequence shown here is derived from an EMBL/GenBank/DDBJ whole genome shotgun (WGS) entry which is preliminary data.</text>
</comment>
<evidence type="ECO:0000313" key="1">
    <source>
        <dbReference type="EMBL" id="HCS93544.1"/>
    </source>
</evidence>